<organism evidence="2 3">
    <name type="scientific">Extibacter muris</name>
    <dbReference type="NCBI Taxonomy" id="1796622"/>
    <lineage>
        <taxon>Bacteria</taxon>
        <taxon>Bacillati</taxon>
        <taxon>Bacillota</taxon>
        <taxon>Clostridia</taxon>
        <taxon>Lachnospirales</taxon>
        <taxon>Lachnospiraceae</taxon>
        <taxon>Extibacter</taxon>
    </lineage>
</organism>
<name>A0A4V2WSI7_9FIRM</name>
<dbReference type="AlphaFoldDB" id="A0A4V2WSI7"/>
<evidence type="ECO:0000313" key="2">
    <source>
        <dbReference type="EMBL" id="TDA21760.1"/>
    </source>
</evidence>
<dbReference type="InterPro" id="IPR025962">
    <property type="entry name" value="SdpI/YhfL"/>
</dbReference>
<accession>A0A4V2WSI7</accession>
<reference evidence="2 3" key="1">
    <citation type="journal article" date="2016" name="Nat. Microbiol.">
        <title>The Mouse Intestinal Bacterial Collection (miBC) provides host-specific insight into cultured diversity and functional potential of the gut microbiota.</title>
        <authorList>
            <person name="Lagkouvardos I."/>
            <person name="Pukall R."/>
            <person name="Abt B."/>
            <person name="Foesel B.U."/>
            <person name="Meier-Kolthoff J.P."/>
            <person name="Kumar N."/>
            <person name="Bresciani A."/>
            <person name="Martinez I."/>
            <person name="Just S."/>
            <person name="Ziegler C."/>
            <person name="Brugiroux S."/>
            <person name="Garzetti D."/>
            <person name="Wenning M."/>
            <person name="Bui T.P."/>
            <person name="Wang J."/>
            <person name="Hugenholtz F."/>
            <person name="Plugge C.M."/>
            <person name="Peterson D.A."/>
            <person name="Hornef M.W."/>
            <person name="Baines J.F."/>
            <person name="Smidt H."/>
            <person name="Walter J."/>
            <person name="Kristiansen K."/>
            <person name="Nielsen H.B."/>
            <person name="Haller D."/>
            <person name="Overmann J."/>
            <person name="Stecher B."/>
            <person name="Clavel T."/>
        </authorList>
    </citation>
    <scope>NUCLEOTIDE SEQUENCE [LARGE SCALE GENOMIC DNA]</scope>
    <source>
        <strain evidence="2 3">DSM 28560</strain>
    </source>
</reference>
<dbReference type="Proteomes" id="UP000295710">
    <property type="component" value="Unassembled WGS sequence"/>
</dbReference>
<feature type="transmembrane region" description="Helical" evidence="1">
    <location>
        <begin position="52"/>
        <end position="71"/>
    </location>
</feature>
<dbReference type="Pfam" id="PF13630">
    <property type="entry name" value="SdpI"/>
    <property type="match status" value="1"/>
</dbReference>
<gene>
    <name evidence="2" type="ORF">E1963_10345</name>
</gene>
<comment type="caution">
    <text evidence="2">The sequence shown here is derived from an EMBL/GenBank/DDBJ whole genome shotgun (WGS) entry which is preliminary data.</text>
</comment>
<keyword evidence="1" id="KW-1133">Transmembrane helix</keyword>
<keyword evidence="1" id="KW-0472">Membrane</keyword>
<keyword evidence="1" id="KW-0812">Transmembrane</keyword>
<proteinExistence type="predicted"/>
<keyword evidence="3" id="KW-1185">Reference proteome</keyword>
<evidence type="ECO:0000256" key="1">
    <source>
        <dbReference type="SAM" id="Phobius"/>
    </source>
</evidence>
<evidence type="ECO:0000313" key="3">
    <source>
        <dbReference type="Proteomes" id="UP000295710"/>
    </source>
</evidence>
<dbReference type="EMBL" id="SMMX01000007">
    <property type="protein sequence ID" value="TDA21760.1"/>
    <property type="molecule type" value="Genomic_DNA"/>
</dbReference>
<protein>
    <submittedName>
        <fullName evidence="2">SdpI family protein</fullName>
    </submittedName>
</protein>
<feature type="transmembrane region" description="Helical" evidence="1">
    <location>
        <begin position="83"/>
        <end position="102"/>
    </location>
</feature>
<sequence length="114" mass="12910">MVLLTPAVVALTGCIWRKHPPASINLAYGYRTKRSMMNKETWTYAHKCCGNVWCRGGIILLLLSAAAMVLLKNRDYETASMYIVSFQLVAVCLSIVPVESSLKKHFDEYGRRIR</sequence>